<dbReference type="Gene3D" id="3.40.50.1820">
    <property type="entry name" value="alpha/beta hydrolase"/>
    <property type="match status" value="1"/>
</dbReference>
<feature type="domain" description="BD-FAE-like" evidence="2">
    <location>
        <begin position="113"/>
        <end position="362"/>
    </location>
</feature>
<dbReference type="Proteomes" id="UP000030653">
    <property type="component" value="Unassembled WGS sequence"/>
</dbReference>
<accession>M5G2Z3</accession>
<evidence type="ECO:0000259" key="2">
    <source>
        <dbReference type="Pfam" id="PF20434"/>
    </source>
</evidence>
<dbReference type="GO" id="GO:0016787">
    <property type="term" value="F:hydrolase activity"/>
    <property type="evidence" value="ECO:0007669"/>
    <property type="project" value="UniProtKB-KW"/>
</dbReference>
<evidence type="ECO:0000313" key="4">
    <source>
        <dbReference type="Proteomes" id="UP000030653"/>
    </source>
</evidence>
<dbReference type="EMBL" id="JH795867">
    <property type="protein sequence ID" value="EJU00197.1"/>
    <property type="molecule type" value="Genomic_DNA"/>
</dbReference>
<keyword evidence="4" id="KW-1185">Reference proteome</keyword>
<dbReference type="InterPro" id="IPR029058">
    <property type="entry name" value="AB_hydrolase_fold"/>
</dbReference>
<keyword evidence="3" id="KW-0378">Hydrolase</keyword>
<keyword evidence="1" id="KW-1133">Transmembrane helix</keyword>
<name>M5G2Z3_DACPD</name>
<gene>
    <name evidence="3" type="ORF">DACRYDRAFT_108944</name>
</gene>
<evidence type="ECO:0000313" key="3">
    <source>
        <dbReference type="EMBL" id="EJU00197.1"/>
    </source>
</evidence>
<reference evidence="3 4" key="1">
    <citation type="journal article" date="2012" name="Science">
        <title>The Paleozoic origin of enzymatic lignin decomposition reconstructed from 31 fungal genomes.</title>
        <authorList>
            <person name="Floudas D."/>
            <person name="Binder M."/>
            <person name="Riley R."/>
            <person name="Barry K."/>
            <person name="Blanchette R.A."/>
            <person name="Henrissat B."/>
            <person name="Martinez A.T."/>
            <person name="Otillar R."/>
            <person name="Spatafora J.W."/>
            <person name="Yadav J.S."/>
            <person name="Aerts A."/>
            <person name="Benoit I."/>
            <person name="Boyd A."/>
            <person name="Carlson A."/>
            <person name="Copeland A."/>
            <person name="Coutinho P.M."/>
            <person name="de Vries R.P."/>
            <person name="Ferreira P."/>
            <person name="Findley K."/>
            <person name="Foster B."/>
            <person name="Gaskell J."/>
            <person name="Glotzer D."/>
            <person name="Gorecki P."/>
            <person name="Heitman J."/>
            <person name="Hesse C."/>
            <person name="Hori C."/>
            <person name="Igarashi K."/>
            <person name="Jurgens J.A."/>
            <person name="Kallen N."/>
            <person name="Kersten P."/>
            <person name="Kohler A."/>
            <person name="Kuees U."/>
            <person name="Kumar T.K.A."/>
            <person name="Kuo A."/>
            <person name="LaButti K."/>
            <person name="Larrondo L.F."/>
            <person name="Lindquist E."/>
            <person name="Ling A."/>
            <person name="Lombard V."/>
            <person name="Lucas S."/>
            <person name="Lundell T."/>
            <person name="Martin R."/>
            <person name="McLaughlin D.J."/>
            <person name="Morgenstern I."/>
            <person name="Morin E."/>
            <person name="Murat C."/>
            <person name="Nagy L.G."/>
            <person name="Nolan M."/>
            <person name="Ohm R.A."/>
            <person name="Patyshakuliyeva A."/>
            <person name="Rokas A."/>
            <person name="Ruiz-Duenas F.J."/>
            <person name="Sabat G."/>
            <person name="Salamov A."/>
            <person name="Samejima M."/>
            <person name="Schmutz J."/>
            <person name="Slot J.C."/>
            <person name="St John F."/>
            <person name="Stenlid J."/>
            <person name="Sun H."/>
            <person name="Sun S."/>
            <person name="Syed K."/>
            <person name="Tsang A."/>
            <person name="Wiebenga A."/>
            <person name="Young D."/>
            <person name="Pisabarro A."/>
            <person name="Eastwood D.C."/>
            <person name="Martin F."/>
            <person name="Cullen D."/>
            <person name="Grigoriev I.V."/>
            <person name="Hibbett D.S."/>
        </authorList>
    </citation>
    <scope>NUCLEOTIDE SEQUENCE [LARGE SCALE GENOMIC DNA]</scope>
    <source>
        <strain evidence="3 4">DJM-731 SS1</strain>
    </source>
</reference>
<dbReference type="OMA" id="MAPIACK"/>
<dbReference type="RefSeq" id="XP_040627094.1">
    <property type="nucleotide sequence ID" value="XM_040768770.1"/>
</dbReference>
<dbReference type="SUPFAM" id="SSF53474">
    <property type="entry name" value="alpha/beta-Hydrolases"/>
    <property type="match status" value="1"/>
</dbReference>
<dbReference type="Pfam" id="PF20434">
    <property type="entry name" value="BD-FAE"/>
    <property type="match status" value="1"/>
</dbReference>
<dbReference type="InterPro" id="IPR049492">
    <property type="entry name" value="BD-FAE-like_dom"/>
</dbReference>
<dbReference type="GeneID" id="63683832"/>
<organism evidence="3 4">
    <name type="scientific">Dacryopinax primogenitus (strain DJM 731)</name>
    <name type="common">Brown rot fungus</name>
    <dbReference type="NCBI Taxonomy" id="1858805"/>
    <lineage>
        <taxon>Eukaryota</taxon>
        <taxon>Fungi</taxon>
        <taxon>Dikarya</taxon>
        <taxon>Basidiomycota</taxon>
        <taxon>Agaricomycotina</taxon>
        <taxon>Dacrymycetes</taxon>
        <taxon>Dacrymycetales</taxon>
        <taxon>Dacrymycetaceae</taxon>
        <taxon>Dacryopinax</taxon>
    </lineage>
</organism>
<keyword evidence="1" id="KW-0812">Transmembrane</keyword>
<sequence length="412" mass="46187">MAGPRVQRWRLLYLFLFILCFPITIPLSVSLIVPLLAADALARRLSLATYSRPPPLTQFRERLKSGLYALRWLLQAVDFVPTMLYALKLVIWDVFDLRSGMRERRHISNVPVDIYLATPTASDKEKSCPIVVFIHDGNYGPIVCRKWMMAPIACKLQRIGCTVIMPEVDPTKKEDMEVIIRNLKLVLAWTNTHAAEIHGDADEIYVMGHGFGAYLALLLSVQMAAVRSRNDYQLHNPDYQTSQDHDDGLAAHHHEVVLPNGLMEARIYAPDVSSVTIKGLILIAPISDTQKHLEWEATQGVSYLSPMRQILGRSCLFHSPAHLLFAARSILNVQYLPSKLLVLHGAQDMVVRSSQSDMLEELLMGAGLQTVQKRLYPKLDHMALLKGIEDDGVANKSSVVLDDVIGFMTSSD</sequence>
<feature type="transmembrane region" description="Helical" evidence="1">
    <location>
        <begin position="12"/>
        <end position="37"/>
    </location>
</feature>
<keyword evidence="1" id="KW-0472">Membrane</keyword>
<dbReference type="HOGENOM" id="CLU_667346_0_0_1"/>
<protein>
    <submittedName>
        <fullName evidence="3">Alpha/beta-hydrolase</fullName>
    </submittedName>
</protein>
<proteinExistence type="predicted"/>
<dbReference type="AlphaFoldDB" id="M5G2Z3"/>
<dbReference type="OrthoDB" id="6495301at2759"/>
<dbReference type="STRING" id="1858805.M5G2Z3"/>
<evidence type="ECO:0000256" key="1">
    <source>
        <dbReference type="SAM" id="Phobius"/>
    </source>
</evidence>